<keyword evidence="1" id="KW-0456">Lyase</keyword>
<dbReference type="EC" id="4.2.2.2" evidence="1"/>
<dbReference type="GO" id="GO:0030570">
    <property type="term" value="F:pectate lyase activity"/>
    <property type="evidence" value="ECO:0007669"/>
    <property type="project" value="UniProtKB-EC"/>
</dbReference>
<proteinExistence type="predicted"/>
<dbReference type="RefSeq" id="WP_115833803.1">
    <property type="nucleotide sequence ID" value="NZ_QNUL01000033.1"/>
</dbReference>
<dbReference type="Pfam" id="PF09492">
    <property type="entry name" value="Pec_lyase"/>
    <property type="match status" value="1"/>
</dbReference>
<evidence type="ECO:0000313" key="2">
    <source>
        <dbReference type="Proteomes" id="UP000256373"/>
    </source>
</evidence>
<dbReference type="SUPFAM" id="SSF81853">
    <property type="entry name" value="Family 10 polysaccharide lyase"/>
    <property type="match status" value="1"/>
</dbReference>
<dbReference type="OrthoDB" id="9804686at2"/>
<reference evidence="1 2" key="1">
    <citation type="submission" date="2018-07" db="EMBL/GenBank/DDBJ databases">
        <title>Dyadobacter roseus sp. nov., isolated from rose rhizosphere soil.</title>
        <authorList>
            <person name="Chen L."/>
        </authorList>
    </citation>
    <scope>NUCLEOTIDE SEQUENCE [LARGE SCALE GENOMIC DNA]</scope>
    <source>
        <strain evidence="1 2">RS19</strain>
    </source>
</reference>
<organism evidence="1 2">
    <name type="scientific">Dyadobacter luteus</name>
    <dbReference type="NCBI Taxonomy" id="2259619"/>
    <lineage>
        <taxon>Bacteria</taxon>
        <taxon>Pseudomonadati</taxon>
        <taxon>Bacteroidota</taxon>
        <taxon>Cytophagia</taxon>
        <taxon>Cytophagales</taxon>
        <taxon>Spirosomataceae</taxon>
        <taxon>Dyadobacter</taxon>
    </lineage>
</organism>
<evidence type="ECO:0000313" key="1">
    <source>
        <dbReference type="EMBL" id="REA56884.1"/>
    </source>
</evidence>
<comment type="caution">
    <text evidence="1">The sequence shown here is derived from an EMBL/GenBank/DDBJ whole genome shotgun (WGS) entry which is preliminary data.</text>
</comment>
<accession>A0A3D8Y591</accession>
<dbReference type="EMBL" id="QNUL01000033">
    <property type="protein sequence ID" value="REA56884.1"/>
    <property type="molecule type" value="Genomic_DNA"/>
</dbReference>
<dbReference type="AlphaFoldDB" id="A0A3D8Y591"/>
<protein>
    <submittedName>
        <fullName evidence="1">Pectate lyase</fullName>
        <ecNumber evidence="1">4.2.2.2</ecNumber>
    </submittedName>
</protein>
<dbReference type="Gene3D" id="1.50.10.20">
    <property type="match status" value="1"/>
</dbReference>
<name>A0A3D8Y591_9BACT</name>
<keyword evidence="2" id="KW-1185">Reference proteome</keyword>
<dbReference type="NCBIfam" id="TIGR02474">
    <property type="entry name" value="pec_lyase"/>
    <property type="match status" value="1"/>
</dbReference>
<dbReference type="Proteomes" id="UP000256373">
    <property type="component" value="Unassembled WGS sequence"/>
</dbReference>
<dbReference type="InterPro" id="IPR012669">
    <property type="entry name" value="Pectate_lyase"/>
</dbReference>
<gene>
    <name evidence="1" type="primary">pelA</name>
    <name evidence="1" type="ORF">DSL64_25585</name>
</gene>
<sequence length="352" mass="39511">MNRLSTFFLGISLLTGTINTFAGQSVPLSDITKNAVDSTAEKMLIAQRVSGGWPKQIDTKAFNYNYAWSPEFTERIKISYNHKDATIDNHATSREIRHLVKAYEQTGNTKYLNAAETGIRYLLKMQYKNGGFPQFFPDTSGYRKHITYNDDAMLNALRVLESVAAGKAEYGIINKELKTASASAVKAGIDCILKTQIRVNGKPTVWCAQHDHITYKPANARAFELASFSAGESVDITRFLMEIPNPTPEIKEAIVGALTWLDAAAIEGYQTKRIKDAAQPKGQDVVLMEAPGERIWARFYDLETGKPFFCGRDGIKREKLSEIENERRVGYAYYGTWPAKLLSKKQGEWQPK</sequence>